<evidence type="ECO:0000256" key="5">
    <source>
        <dbReference type="SAM" id="SignalP"/>
    </source>
</evidence>
<evidence type="ECO:0000256" key="1">
    <source>
        <dbReference type="ARBA" id="ARBA00022670"/>
    </source>
</evidence>
<evidence type="ECO:0000256" key="2">
    <source>
        <dbReference type="ARBA" id="ARBA00022801"/>
    </source>
</evidence>
<dbReference type="SMART" id="SM00020">
    <property type="entry name" value="Tryp_SPc"/>
    <property type="match status" value="1"/>
</dbReference>
<dbReference type="InterPro" id="IPR050430">
    <property type="entry name" value="Peptidase_S1"/>
</dbReference>
<dbReference type="PROSITE" id="PS50240">
    <property type="entry name" value="TRYPSIN_DOM"/>
    <property type="match status" value="1"/>
</dbReference>
<dbReference type="InterPro" id="IPR001254">
    <property type="entry name" value="Trypsin_dom"/>
</dbReference>
<sequence length="245" mass="26090">MVARFFLCALIYAILAPTLGAKLSMGRILGGSVTADGTHPYAVALRLYHTFYCTGTIINKDCVLTTANCVASVSYKNVEILAGTNNYNSGGVSYRAEDGIPHDLYDPNTRSANVGLLKIKGDIKFDTKTKPIALAVKDPGADLAVTFVVWVKSDNLADVPASNRLRSVSLQTMSTYNCIATLAGDHKIEDKFCTTNKGLCGEGGPLIFNKTLAGISSPIGGCISGKPEIFQSLSNFIDWINGHAC</sequence>
<dbReference type="GO" id="GO:0006508">
    <property type="term" value="P:proteolysis"/>
    <property type="evidence" value="ECO:0007669"/>
    <property type="project" value="UniProtKB-KW"/>
</dbReference>
<dbReference type="FunFam" id="2.40.10.10:FF:000068">
    <property type="entry name" value="transmembrane protease serine 2"/>
    <property type="match status" value="1"/>
</dbReference>
<dbReference type="EMBL" id="VVIM01000011">
    <property type="protein sequence ID" value="KAB0791860.1"/>
    <property type="molecule type" value="Genomic_DNA"/>
</dbReference>
<dbReference type="Proteomes" id="UP000327044">
    <property type="component" value="Unassembled WGS sequence"/>
</dbReference>
<dbReference type="OrthoDB" id="7859514at2759"/>
<evidence type="ECO:0000256" key="4">
    <source>
        <dbReference type="ARBA" id="ARBA00023157"/>
    </source>
</evidence>
<name>A0A5N4A3F6_PHOPY</name>
<dbReference type="InterPro" id="IPR043504">
    <property type="entry name" value="Peptidase_S1_PA_chymotrypsin"/>
</dbReference>
<dbReference type="InterPro" id="IPR009003">
    <property type="entry name" value="Peptidase_S1_PA"/>
</dbReference>
<proteinExistence type="predicted"/>
<dbReference type="PANTHER" id="PTHR24276">
    <property type="entry name" value="POLYSERASE-RELATED"/>
    <property type="match status" value="1"/>
</dbReference>
<evidence type="ECO:0000256" key="3">
    <source>
        <dbReference type="ARBA" id="ARBA00022825"/>
    </source>
</evidence>
<dbReference type="InParanoid" id="A0A5N4A3F6"/>
<dbReference type="PANTHER" id="PTHR24276:SF98">
    <property type="entry name" value="FI18310P1-RELATED"/>
    <property type="match status" value="1"/>
</dbReference>
<feature type="signal peptide" evidence="5">
    <location>
        <begin position="1"/>
        <end position="20"/>
    </location>
</feature>
<feature type="chain" id="PRO_5024461545" description="Peptidase S1 domain-containing protein" evidence="5">
    <location>
        <begin position="21"/>
        <end position="245"/>
    </location>
</feature>
<keyword evidence="8" id="KW-1185">Reference proteome</keyword>
<keyword evidence="4" id="KW-1015">Disulfide bond</keyword>
<dbReference type="Pfam" id="PF00089">
    <property type="entry name" value="Trypsin"/>
    <property type="match status" value="1"/>
</dbReference>
<accession>A0A5N4A3F6</accession>
<keyword evidence="5" id="KW-0732">Signal</keyword>
<evidence type="ECO:0000313" key="8">
    <source>
        <dbReference type="Proteomes" id="UP000327044"/>
    </source>
</evidence>
<dbReference type="SUPFAM" id="SSF50494">
    <property type="entry name" value="Trypsin-like serine proteases"/>
    <property type="match status" value="1"/>
</dbReference>
<reference evidence="7 8" key="1">
    <citation type="journal article" date="2018" name="Elife">
        <title>Firefly genomes illuminate parallel origins of bioluminescence in beetles.</title>
        <authorList>
            <person name="Fallon T.R."/>
            <person name="Lower S.E."/>
            <person name="Chang C.H."/>
            <person name="Bessho-Uehara M."/>
            <person name="Martin G.J."/>
            <person name="Bewick A.J."/>
            <person name="Behringer M."/>
            <person name="Debat H.J."/>
            <person name="Wong I."/>
            <person name="Day J.C."/>
            <person name="Suvorov A."/>
            <person name="Silva C.J."/>
            <person name="Stanger-Hall K.F."/>
            <person name="Hall D.W."/>
            <person name="Schmitz R.J."/>
            <person name="Nelson D.R."/>
            <person name="Lewis S.M."/>
            <person name="Shigenobu S."/>
            <person name="Bybee S.M."/>
            <person name="Larracuente A.M."/>
            <person name="Oba Y."/>
            <person name="Weng J.K."/>
        </authorList>
    </citation>
    <scope>NUCLEOTIDE SEQUENCE [LARGE SCALE GENOMIC DNA]</scope>
    <source>
        <strain evidence="7">1611_PpyrPB1</strain>
        <tissue evidence="7">Whole body</tissue>
    </source>
</reference>
<feature type="domain" description="Peptidase S1" evidence="6">
    <location>
        <begin position="28"/>
        <end position="245"/>
    </location>
</feature>
<keyword evidence="3" id="KW-0720">Serine protease</keyword>
<protein>
    <recommendedName>
        <fullName evidence="6">Peptidase S1 domain-containing protein</fullName>
    </recommendedName>
</protein>
<evidence type="ECO:0000313" key="7">
    <source>
        <dbReference type="EMBL" id="KAB0791860.1"/>
    </source>
</evidence>
<keyword evidence="2" id="KW-0378">Hydrolase</keyword>
<gene>
    <name evidence="7" type="ORF">PPYR_03660</name>
</gene>
<dbReference type="GO" id="GO:0004252">
    <property type="term" value="F:serine-type endopeptidase activity"/>
    <property type="evidence" value="ECO:0007669"/>
    <property type="project" value="InterPro"/>
</dbReference>
<dbReference type="AlphaFoldDB" id="A0A5N4A3F6"/>
<comment type="caution">
    <text evidence="7">The sequence shown here is derived from an EMBL/GenBank/DDBJ whole genome shotgun (WGS) entry which is preliminary data.</text>
</comment>
<organism evidence="7 8">
    <name type="scientific">Photinus pyralis</name>
    <name type="common">Common eastern firefly</name>
    <name type="synonym">Lampyris pyralis</name>
    <dbReference type="NCBI Taxonomy" id="7054"/>
    <lineage>
        <taxon>Eukaryota</taxon>
        <taxon>Metazoa</taxon>
        <taxon>Ecdysozoa</taxon>
        <taxon>Arthropoda</taxon>
        <taxon>Hexapoda</taxon>
        <taxon>Insecta</taxon>
        <taxon>Pterygota</taxon>
        <taxon>Neoptera</taxon>
        <taxon>Endopterygota</taxon>
        <taxon>Coleoptera</taxon>
        <taxon>Polyphaga</taxon>
        <taxon>Elateriformia</taxon>
        <taxon>Elateroidea</taxon>
        <taxon>Lampyridae</taxon>
        <taxon>Lampyrinae</taxon>
        <taxon>Photinus</taxon>
    </lineage>
</organism>
<dbReference type="Gene3D" id="2.40.10.10">
    <property type="entry name" value="Trypsin-like serine proteases"/>
    <property type="match status" value="1"/>
</dbReference>
<evidence type="ECO:0000259" key="6">
    <source>
        <dbReference type="PROSITE" id="PS50240"/>
    </source>
</evidence>
<keyword evidence="1" id="KW-0645">Protease</keyword>